<evidence type="ECO:0008006" key="3">
    <source>
        <dbReference type="Google" id="ProtNLM"/>
    </source>
</evidence>
<dbReference type="InterPro" id="IPR010710">
    <property type="entry name" value="DUF1289"/>
</dbReference>
<keyword evidence="2" id="KW-1185">Reference proteome</keyword>
<dbReference type="RefSeq" id="WP_184218251.1">
    <property type="nucleotide sequence ID" value="NZ_JACIIU010000001.1"/>
</dbReference>
<protein>
    <recommendedName>
        <fullName evidence="3">DUF1289 domain-containing protein</fullName>
    </recommendedName>
</protein>
<evidence type="ECO:0000313" key="2">
    <source>
        <dbReference type="Proteomes" id="UP000555393"/>
    </source>
</evidence>
<comment type="caution">
    <text evidence="1">The sequence shown here is derived from an EMBL/GenBank/DDBJ whole genome shotgun (WGS) entry which is preliminary data.</text>
</comment>
<dbReference type="PANTHER" id="PTHR35175:SF2">
    <property type="entry name" value="DUF1289 DOMAIN-CONTAINING PROTEIN"/>
    <property type="match status" value="1"/>
</dbReference>
<gene>
    <name evidence="1" type="ORF">FHS77_000027</name>
</gene>
<dbReference type="Proteomes" id="UP000555393">
    <property type="component" value="Unassembled WGS sequence"/>
</dbReference>
<evidence type="ECO:0000313" key="1">
    <source>
        <dbReference type="EMBL" id="MBB6259519.1"/>
    </source>
</evidence>
<dbReference type="PANTHER" id="PTHR35175">
    <property type="entry name" value="DUF1289 DOMAIN-CONTAINING PROTEIN"/>
    <property type="match status" value="1"/>
</dbReference>
<dbReference type="Pfam" id="PF06945">
    <property type="entry name" value="DUF1289"/>
    <property type="match status" value="1"/>
</dbReference>
<reference evidence="1 2" key="1">
    <citation type="submission" date="2020-08" db="EMBL/GenBank/DDBJ databases">
        <title>Genomic Encyclopedia of Type Strains, Phase IV (KMG-IV): sequencing the most valuable type-strain genomes for metagenomic binning, comparative biology and taxonomic classification.</title>
        <authorList>
            <person name="Goeker M."/>
        </authorList>
    </citation>
    <scope>NUCLEOTIDE SEQUENCE [LARGE SCALE GENOMIC DNA]</scope>
    <source>
        <strain evidence="1 2">DSM 22336</strain>
    </source>
</reference>
<dbReference type="AlphaFoldDB" id="A0A841LV54"/>
<accession>A0A841LV54</accession>
<organism evidence="1 2">
    <name type="scientific">Paenochrobactrum gallinarii</name>
    <dbReference type="NCBI Taxonomy" id="643673"/>
    <lineage>
        <taxon>Bacteria</taxon>
        <taxon>Pseudomonadati</taxon>
        <taxon>Pseudomonadota</taxon>
        <taxon>Alphaproteobacteria</taxon>
        <taxon>Hyphomicrobiales</taxon>
        <taxon>Brucellaceae</taxon>
        <taxon>Paenochrobactrum</taxon>
    </lineage>
</organism>
<dbReference type="EMBL" id="JACIIU010000001">
    <property type="protein sequence ID" value="MBB6259519.1"/>
    <property type="molecule type" value="Genomic_DNA"/>
</dbReference>
<name>A0A841LV54_9HYPH</name>
<proteinExistence type="predicted"/>
<sequence length="72" mass="7982">METTHTNQEQTISSPPSPCVLVCNIDIHTGLCLGCARTLDEIARWSTMSATHKEEVLALLPARHRQLQAKDI</sequence>